<gene>
    <name evidence="3" type="ORF">DDZ18_00915</name>
</gene>
<evidence type="ECO:0000313" key="4">
    <source>
        <dbReference type="Proteomes" id="UP000245168"/>
    </source>
</evidence>
<name>A0A2U2BW27_9PROT</name>
<feature type="signal peptide" evidence="2">
    <location>
        <begin position="1"/>
        <end position="30"/>
    </location>
</feature>
<organism evidence="3 4">
    <name type="scientific">Marinicauda salina</name>
    <dbReference type="NCBI Taxonomy" id="2135793"/>
    <lineage>
        <taxon>Bacteria</taxon>
        <taxon>Pseudomonadati</taxon>
        <taxon>Pseudomonadota</taxon>
        <taxon>Alphaproteobacteria</taxon>
        <taxon>Maricaulales</taxon>
        <taxon>Maricaulaceae</taxon>
        <taxon>Marinicauda</taxon>
    </lineage>
</organism>
<evidence type="ECO:0000256" key="1">
    <source>
        <dbReference type="SAM" id="MobiDB-lite"/>
    </source>
</evidence>
<feature type="chain" id="PRO_5015749582" evidence="2">
    <location>
        <begin position="31"/>
        <end position="277"/>
    </location>
</feature>
<dbReference type="EMBL" id="QEXV01000001">
    <property type="protein sequence ID" value="PWE18202.1"/>
    <property type="molecule type" value="Genomic_DNA"/>
</dbReference>
<reference evidence="4" key="1">
    <citation type="submission" date="2018-05" db="EMBL/GenBank/DDBJ databases">
        <authorList>
            <person name="Liu B.-T."/>
        </authorList>
    </citation>
    <scope>NUCLEOTIDE SEQUENCE [LARGE SCALE GENOMIC DNA]</scope>
    <source>
        <strain evidence="4">WD6-1</strain>
    </source>
</reference>
<comment type="caution">
    <text evidence="3">The sequence shown here is derived from an EMBL/GenBank/DDBJ whole genome shotgun (WGS) entry which is preliminary data.</text>
</comment>
<dbReference type="PROSITE" id="PS51257">
    <property type="entry name" value="PROKAR_LIPOPROTEIN"/>
    <property type="match status" value="1"/>
</dbReference>
<evidence type="ECO:0000313" key="3">
    <source>
        <dbReference type="EMBL" id="PWE18202.1"/>
    </source>
</evidence>
<dbReference type="AlphaFoldDB" id="A0A2U2BW27"/>
<proteinExistence type="predicted"/>
<protein>
    <submittedName>
        <fullName evidence="3">Uncharacterized protein</fullName>
    </submittedName>
</protein>
<dbReference type="Proteomes" id="UP000245168">
    <property type="component" value="Unassembled WGS sequence"/>
</dbReference>
<feature type="region of interest" description="Disordered" evidence="1">
    <location>
        <begin position="134"/>
        <end position="164"/>
    </location>
</feature>
<keyword evidence="4" id="KW-1185">Reference proteome</keyword>
<feature type="compositionally biased region" description="Low complexity" evidence="1">
    <location>
        <begin position="135"/>
        <end position="150"/>
    </location>
</feature>
<accession>A0A2U2BW27</accession>
<evidence type="ECO:0000256" key="2">
    <source>
        <dbReference type="SAM" id="SignalP"/>
    </source>
</evidence>
<sequence length="277" mass="29548">MTFKTTRAGGTAQRSRRMLAALALSFSVIACSGEEADASAGTDPESEAGTTESRAMEAAAAASMAASALNAQSDGEDCQAKLDRLDALIADGLDINEAEAAVVENMRDKAAQMCAQGQGAMAAPLLDGLLEEAGAEAAEPDTAPETAEASEPAEEAPPEDYALGEPRADLDRFYGLYQLPDDPNRRLFVAPADNGNPDRPIPDGYLMVGAMWGDAANWFMKSLSDTEFEQQWTNGLQPVRVTFMTDADGNAEAMSISSRYMNYDRMERVGDLPDGWR</sequence>
<feature type="region of interest" description="Disordered" evidence="1">
    <location>
        <begin position="34"/>
        <end position="57"/>
    </location>
</feature>
<keyword evidence="2" id="KW-0732">Signal</keyword>